<keyword evidence="2" id="KW-0813">Transport</keyword>
<feature type="compositionally biased region" description="Low complexity" evidence="8">
    <location>
        <begin position="35"/>
        <end position="62"/>
    </location>
</feature>
<gene>
    <name evidence="10" type="ORF">SAMN05216218_110124</name>
</gene>
<evidence type="ECO:0000259" key="9">
    <source>
        <dbReference type="Pfam" id="PF00127"/>
    </source>
</evidence>
<feature type="region of interest" description="Disordered" evidence="8">
    <location>
        <begin position="35"/>
        <end position="75"/>
    </location>
</feature>
<evidence type="ECO:0000256" key="2">
    <source>
        <dbReference type="ARBA" id="ARBA00022448"/>
    </source>
</evidence>
<keyword evidence="5 7" id="KW-0186">Copper</keyword>
<dbReference type="PANTHER" id="PTHR34192">
    <property type="entry name" value="PLASTOCYANIN MAJOR ISOFORM, CHLOROPLASTIC-RELATED"/>
    <property type="match status" value="1"/>
</dbReference>
<keyword evidence="4" id="KW-0249">Electron transport</keyword>
<evidence type="ECO:0000313" key="11">
    <source>
        <dbReference type="Proteomes" id="UP000199076"/>
    </source>
</evidence>
<dbReference type="PROSITE" id="PS51318">
    <property type="entry name" value="TAT"/>
    <property type="match status" value="1"/>
</dbReference>
<keyword evidence="6" id="KW-0472">Membrane</keyword>
<evidence type="ECO:0000256" key="4">
    <source>
        <dbReference type="ARBA" id="ARBA00022982"/>
    </source>
</evidence>
<dbReference type="CDD" id="cd04220">
    <property type="entry name" value="Halocyanin"/>
    <property type="match status" value="1"/>
</dbReference>
<feature type="binding site" evidence="7">
    <location>
        <position position="172"/>
    </location>
    <ligand>
        <name>Cu cation</name>
        <dbReference type="ChEBI" id="CHEBI:23378"/>
    </ligand>
</feature>
<dbReference type="SUPFAM" id="SSF49503">
    <property type="entry name" value="Cupredoxins"/>
    <property type="match status" value="1"/>
</dbReference>
<dbReference type="PANTHER" id="PTHR34192:SF10">
    <property type="entry name" value="PLASTOCYANIN MAJOR ISOFORM, CHLOROPLASTIC-RELATED"/>
    <property type="match status" value="1"/>
</dbReference>
<feature type="binding site" evidence="7">
    <location>
        <position position="180"/>
    </location>
    <ligand>
        <name>Cu cation</name>
        <dbReference type="ChEBI" id="CHEBI:23378"/>
    </ligand>
</feature>
<comment type="cofactor">
    <cofactor evidence="7">
        <name>Cu(2+)</name>
        <dbReference type="ChEBI" id="CHEBI:29036"/>
    </cofactor>
    <text evidence="7">The crystal structure with reduced Cu(1+) has also been determined.</text>
</comment>
<dbReference type="Pfam" id="PF00127">
    <property type="entry name" value="Copper-bind"/>
    <property type="match status" value="1"/>
</dbReference>
<dbReference type="RefSeq" id="WP_092693369.1">
    <property type="nucleotide sequence ID" value="NZ_FNBK01000010.1"/>
</dbReference>
<dbReference type="InterPro" id="IPR006311">
    <property type="entry name" value="TAT_signal"/>
</dbReference>
<name>A0A1G7PGZ1_9EURY</name>
<feature type="binding site" evidence="7">
    <location>
        <position position="175"/>
    </location>
    <ligand>
        <name>Cu cation</name>
        <dbReference type="ChEBI" id="CHEBI:23378"/>
    </ligand>
</feature>
<accession>A0A1G7PGZ1</accession>
<dbReference type="EMBL" id="FNBK01000010">
    <property type="protein sequence ID" value="SDF85541.1"/>
    <property type="molecule type" value="Genomic_DNA"/>
</dbReference>
<keyword evidence="11" id="KW-1185">Reference proteome</keyword>
<organism evidence="10 11">
    <name type="scientific">Halorientalis regularis</name>
    <dbReference type="NCBI Taxonomy" id="660518"/>
    <lineage>
        <taxon>Archaea</taxon>
        <taxon>Methanobacteriati</taxon>
        <taxon>Methanobacteriota</taxon>
        <taxon>Stenosarchaea group</taxon>
        <taxon>Halobacteria</taxon>
        <taxon>Halobacteriales</taxon>
        <taxon>Haloarculaceae</taxon>
        <taxon>Halorientalis</taxon>
    </lineage>
</organism>
<reference evidence="11" key="1">
    <citation type="submission" date="2016-10" db="EMBL/GenBank/DDBJ databases">
        <authorList>
            <person name="Varghese N."/>
            <person name="Submissions S."/>
        </authorList>
    </citation>
    <scope>NUCLEOTIDE SEQUENCE [LARGE SCALE GENOMIC DNA]</scope>
    <source>
        <strain evidence="11">IBRC-M 10760</strain>
    </source>
</reference>
<sequence length="242" mass="23743">MSDRSEDVSRRGFLMATAGGAAAAGVAGTAAAQETTQTGGTATANGTATNGTATNGTSAPEGTEGGGGGGGGTPDFGGYLDGANLYNGSVADKTGQSTVTVKVGAGEKGYAFDPPAVKVDNGATVQWEWTGNGGSHNVVSDEGPIDSGSPVGGTGVQYEHTFEKDGIYNYYCKPHQSLGMLGAVVVGTDYKTVEPASGGGGGGPALPGSAKAIGVATAVVMSASLGLSYIFMKYGGDYDVDE</sequence>
<feature type="domain" description="Blue (type 1) copper" evidence="9">
    <location>
        <begin position="100"/>
        <end position="186"/>
    </location>
</feature>
<evidence type="ECO:0000256" key="7">
    <source>
        <dbReference type="PIRSR" id="PIRSR602387-1"/>
    </source>
</evidence>
<dbReference type="InterPro" id="IPR017533">
    <property type="entry name" value="Halocyanin"/>
</dbReference>
<dbReference type="PROSITE" id="PS00196">
    <property type="entry name" value="COPPER_BLUE"/>
    <property type="match status" value="1"/>
</dbReference>
<dbReference type="GO" id="GO:0009055">
    <property type="term" value="F:electron transfer activity"/>
    <property type="evidence" value="ECO:0007669"/>
    <property type="project" value="InterPro"/>
</dbReference>
<keyword evidence="3 7" id="KW-0479">Metal-binding</keyword>
<evidence type="ECO:0000256" key="3">
    <source>
        <dbReference type="ARBA" id="ARBA00022723"/>
    </source>
</evidence>
<dbReference type="Proteomes" id="UP000199076">
    <property type="component" value="Unassembled WGS sequence"/>
</dbReference>
<dbReference type="STRING" id="660518.SAMN05216218_110124"/>
<dbReference type="InterPro" id="IPR008972">
    <property type="entry name" value="Cupredoxin"/>
</dbReference>
<evidence type="ECO:0000256" key="1">
    <source>
        <dbReference type="ARBA" id="ARBA00004370"/>
    </source>
</evidence>
<dbReference type="OrthoDB" id="11088at2157"/>
<dbReference type="InterPro" id="IPR002387">
    <property type="entry name" value="Plastocyanin"/>
</dbReference>
<dbReference type="InterPro" id="IPR000923">
    <property type="entry name" value="BlueCu_1"/>
</dbReference>
<proteinExistence type="predicted"/>
<evidence type="ECO:0000256" key="6">
    <source>
        <dbReference type="ARBA" id="ARBA00023136"/>
    </source>
</evidence>
<dbReference type="AlphaFoldDB" id="A0A1G7PGZ1"/>
<feature type="compositionally biased region" description="Gly residues" evidence="8">
    <location>
        <begin position="63"/>
        <end position="75"/>
    </location>
</feature>
<protein>
    <submittedName>
        <fullName evidence="10">Halocyanin domain-containing protein</fullName>
    </submittedName>
</protein>
<evidence type="ECO:0000313" key="10">
    <source>
        <dbReference type="EMBL" id="SDF85541.1"/>
    </source>
</evidence>
<dbReference type="GO" id="GO:0005507">
    <property type="term" value="F:copper ion binding"/>
    <property type="evidence" value="ECO:0007669"/>
    <property type="project" value="InterPro"/>
</dbReference>
<dbReference type="PRINTS" id="PR00157">
    <property type="entry name" value="PLASTOCYANIN"/>
</dbReference>
<dbReference type="Gene3D" id="2.60.40.420">
    <property type="entry name" value="Cupredoxins - blue copper proteins"/>
    <property type="match status" value="1"/>
</dbReference>
<comment type="subcellular location">
    <subcellularLocation>
        <location evidence="1">Membrane</location>
    </subcellularLocation>
</comment>
<feature type="binding site" evidence="7">
    <location>
        <position position="136"/>
    </location>
    <ligand>
        <name>Cu cation</name>
        <dbReference type="ChEBI" id="CHEBI:23378"/>
    </ligand>
</feature>
<dbReference type="GO" id="GO:0016020">
    <property type="term" value="C:membrane"/>
    <property type="evidence" value="ECO:0007669"/>
    <property type="project" value="UniProtKB-SubCell"/>
</dbReference>
<dbReference type="NCBIfam" id="TIGR03102">
    <property type="entry name" value="halo_cynanin"/>
    <property type="match status" value="1"/>
</dbReference>
<evidence type="ECO:0000256" key="5">
    <source>
        <dbReference type="ARBA" id="ARBA00023008"/>
    </source>
</evidence>
<evidence type="ECO:0000256" key="8">
    <source>
        <dbReference type="SAM" id="MobiDB-lite"/>
    </source>
</evidence>
<dbReference type="InterPro" id="IPR028871">
    <property type="entry name" value="BlueCu_1_BS"/>
</dbReference>